<dbReference type="PROSITE" id="PS50891">
    <property type="entry name" value="LOB"/>
    <property type="match status" value="1"/>
</dbReference>
<gene>
    <name evidence="3" type="ORF">F0562_027579</name>
</gene>
<feature type="domain" description="LOB" evidence="2">
    <location>
        <begin position="1"/>
        <end position="107"/>
    </location>
</feature>
<dbReference type="InterPro" id="IPR004883">
    <property type="entry name" value="LOB"/>
</dbReference>
<sequence>MSCNGCRILRKGCSPSCVLRPCLEWIESPEAQGNATLFVSKFFGRSDLMAFISAVPENKRPALFQSLLFEACGRTVNPVNGAIGLLSTGNWHVCQAAAETVLAGGTLRPVVASNILTPHSDEASDTFLTNSLKLRNHYSEFDVATRLQLSDVQITPMKLIATGRGGNYPPVRRQRVAATSFDSDKSELLTSFESGDNGVESLRGNEPKLLNLFV</sequence>
<evidence type="ECO:0000313" key="4">
    <source>
        <dbReference type="Proteomes" id="UP000325577"/>
    </source>
</evidence>
<evidence type="ECO:0000259" key="2">
    <source>
        <dbReference type="PROSITE" id="PS50891"/>
    </source>
</evidence>
<reference evidence="3 4" key="1">
    <citation type="submission" date="2019-09" db="EMBL/GenBank/DDBJ databases">
        <title>A chromosome-level genome assembly of the Chinese tupelo Nyssa sinensis.</title>
        <authorList>
            <person name="Yang X."/>
            <person name="Kang M."/>
            <person name="Yang Y."/>
            <person name="Xiong H."/>
            <person name="Wang M."/>
            <person name="Zhang Z."/>
            <person name="Wang Z."/>
            <person name="Wu H."/>
            <person name="Ma T."/>
            <person name="Liu J."/>
            <person name="Xi Z."/>
        </authorList>
    </citation>
    <scope>NUCLEOTIDE SEQUENCE [LARGE SCALE GENOMIC DNA]</scope>
    <source>
        <strain evidence="3">J267</strain>
        <tissue evidence="3">Leaf</tissue>
    </source>
</reference>
<dbReference type="EMBL" id="CM018038">
    <property type="protein sequence ID" value="KAA8537841.1"/>
    <property type="molecule type" value="Genomic_DNA"/>
</dbReference>
<dbReference type="AlphaFoldDB" id="A0A5J5B9F9"/>
<evidence type="ECO:0000256" key="1">
    <source>
        <dbReference type="ARBA" id="ARBA00005474"/>
    </source>
</evidence>
<keyword evidence="4" id="KW-1185">Reference proteome</keyword>
<dbReference type="PANTHER" id="PTHR31304">
    <property type="entry name" value="LOB DOMAIN-CONTAINING PROTEIN 38"/>
    <property type="match status" value="1"/>
</dbReference>
<proteinExistence type="inferred from homology"/>
<dbReference type="PANTHER" id="PTHR31304:SF62">
    <property type="entry name" value="LOB DOMAIN-CONTAINING PROTEIN"/>
    <property type="match status" value="1"/>
</dbReference>
<accession>A0A5J5B9F9</accession>
<evidence type="ECO:0000313" key="3">
    <source>
        <dbReference type="EMBL" id="KAA8537841.1"/>
    </source>
</evidence>
<organism evidence="3 4">
    <name type="scientific">Nyssa sinensis</name>
    <dbReference type="NCBI Taxonomy" id="561372"/>
    <lineage>
        <taxon>Eukaryota</taxon>
        <taxon>Viridiplantae</taxon>
        <taxon>Streptophyta</taxon>
        <taxon>Embryophyta</taxon>
        <taxon>Tracheophyta</taxon>
        <taxon>Spermatophyta</taxon>
        <taxon>Magnoliopsida</taxon>
        <taxon>eudicotyledons</taxon>
        <taxon>Gunneridae</taxon>
        <taxon>Pentapetalae</taxon>
        <taxon>asterids</taxon>
        <taxon>Cornales</taxon>
        <taxon>Nyssaceae</taxon>
        <taxon>Nyssa</taxon>
    </lineage>
</organism>
<dbReference type="GO" id="GO:0010468">
    <property type="term" value="P:regulation of gene expression"/>
    <property type="evidence" value="ECO:0007669"/>
    <property type="project" value="TreeGrafter"/>
</dbReference>
<dbReference type="OrthoDB" id="1922547at2759"/>
<protein>
    <recommendedName>
        <fullName evidence="2">LOB domain-containing protein</fullName>
    </recommendedName>
</protein>
<dbReference type="Proteomes" id="UP000325577">
    <property type="component" value="Linkage Group LG15"/>
</dbReference>
<comment type="similarity">
    <text evidence="1">Belongs to the LOB domain-containing protein family.</text>
</comment>
<dbReference type="Pfam" id="PF03195">
    <property type="entry name" value="LOB"/>
    <property type="match status" value="1"/>
</dbReference>
<name>A0A5J5B9F9_9ASTE</name>